<keyword evidence="2" id="KW-1185">Reference proteome</keyword>
<gene>
    <name evidence="1" type="ORF">LVJ82_18065</name>
</gene>
<reference evidence="1 2" key="1">
    <citation type="journal article" date="2022" name="Res Sq">
        <title>Evolution of multicellular longitudinally dividing oral cavity symbionts (Neisseriaceae).</title>
        <authorList>
            <person name="Nyongesa S."/>
            <person name="Weber P."/>
            <person name="Bernet E."/>
            <person name="Pullido F."/>
            <person name="Nieckarz M."/>
            <person name="Delaby M."/>
            <person name="Nieves C."/>
            <person name="Viehboeck T."/>
            <person name="Krause N."/>
            <person name="Rivera-Millot A."/>
            <person name="Nakamura A."/>
            <person name="Vischer N."/>
            <person name="VanNieuwenhze M."/>
            <person name="Brun Y."/>
            <person name="Cava F."/>
            <person name="Bulgheresi S."/>
            <person name="Veyrier F."/>
        </authorList>
    </citation>
    <scope>NUCLEOTIDE SEQUENCE [LARGE SCALE GENOMIC DNA]</scope>
    <source>
        <strain evidence="1 2">SN4</strain>
    </source>
</reference>
<evidence type="ECO:0000313" key="2">
    <source>
        <dbReference type="Proteomes" id="UP000832011"/>
    </source>
</evidence>
<dbReference type="EMBL" id="CP091511">
    <property type="protein sequence ID" value="UOO89322.1"/>
    <property type="molecule type" value="Genomic_DNA"/>
</dbReference>
<organism evidence="1 2">
    <name type="scientific">Vitreoscilla massiliensis</name>
    <dbReference type="NCBI Taxonomy" id="1689272"/>
    <lineage>
        <taxon>Bacteria</taxon>
        <taxon>Pseudomonadati</taxon>
        <taxon>Pseudomonadota</taxon>
        <taxon>Betaproteobacteria</taxon>
        <taxon>Neisseriales</taxon>
        <taxon>Neisseriaceae</taxon>
        <taxon>Vitreoscilla</taxon>
    </lineage>
</organism>
<name>A0ABY4E7G6_9NEIS</name>
<proteinExistence type="predicted"/>
<evidence type="ECO:0000313" key="1">
    <source>
        <dbReference type="EMBL" id="UOO89322.1"/>
    </source>
</evidence>
<accession>A0ABY4E7G6</accession>
<dbReference type="RefSeq" id="WP_147645437.1">
    <property type="nucleotide sequence ID" value="NZ_CABKVG010000010.1"/>
</dbReference>
<sequence length="214" mass="23929">MSRKKNLERLFLRQVEISAGVLGYRHVQDGFFVKDVSTEVAWFFHVSLWNSLPYSVFASIGCHYVTASQRYTEFLQAAKIECDDKMVCSFAAAVDRHASDKTLLKIGDEAAAMAVAVCFVEKVAACEKSFLEPRLELAAVVQEYLQPIIKWPSGDLKKCCAILLGHGLLQQDQAAIHQGMACVFDILNRPDYSQTHRDFFEALKSAIEQGTAQT</sequence>
<protein>
    <submittedName>
        <fullName evidence="1">Uncharacterized protein</fullName>
    </submittedName>
</protein>
<dbReference type="Proteomes" id="UP000832011">
    <property type="component" value="Chromosome"/>
</dbReference>